<dbReference type="AlphaFoldDB" id="A0AAE1LL17"/>
<dbReference type="Proteomes" id="UP001219518">
    <property type="component" value="Unassembled WGS sequence"/>
</dbReference>
<evidence type="ECO:0000313" key="2">
    <source>
        <dbReference type="Proteomes" id="UP001219518"/>
    </source>
</evidence>
<reference evidence="1" key="1">
    <citation type="submission" date="2021-07" db="EMBL/GenBank/DDBJ databases">
        <authorList>
            <person name="Catto M.A."/>
            <person name="Jacobson A."/>
            <person name="Kennedy G."/>
            <person name="Labadie P."/>
            <person name="Hunt B.G."/>
            <person name="Srinivasan R."/>
        </authorList>
    </citation>
    <scope>NUCLEOTIDE SEQUENCE</scope>
    <source>
        <strain evidence="1">PL_HMW_Pooled</strain>
        <tissue evidence="1">Head</tissue>
    </source>
</reference>
<organism evidence="1 2">
    <name type="scientific">Frankliniella fusca</name>
    <dbReference type="NCBI Taxonomy" id="407009"/>
    <lineage>
        <taxon>Eukaryota</taxon>
        <taxon>Metazoa</taxon>
        <taxon>Ecdysozoa</taxon>
        <taxon>Arthropoda</taxon>
        <taxon>Hexapoda</taxon>
        <taxon>Insecta</taxon>
        <taxon>Pterygota</taxon>
        <taxon>Neoptera</taxon>
        <taxon>Paraneoptera</taxon>
        <taxon>Thysanoptera</taxon>
        <taxon>Terebrantia</taxon>
        <taxon>Thripoidea</taxon>
        <taxon>Thripidae</taxon>
        <taxon>Frankliniella</taxon>
    </lineage>
</organism>
<protein>
    <submittedName>
        <fullName evidence="1">Poly(ADP-ribose) glycohydrolase</fullName>
    </submittedName>
</protein>
<dbReference type="EMBL" id="JAHWGI010001090">
    <property type="protein sequence ID" value="KAK3922444.1"/>
    <property type="molecule type" value="Genomic_DNA"/>
</dbReference>
<keyword evidence="2" id="KW-1185">Reference proteome</keyword>
<proteinExistence type="predicted"/>
<reference evidence="1" key="2">
    <citation type="journal article" date="2023" name="BMC Genomics">
        <title>Pest status, molecular evolution, and epigenetic factors derived from the genome assembly of Frankliniella fusca, a thysanopteran phytovirus vector.</title>
        <authorList>
            <person name="Catto M.A."/>
            <person name="Labadie P.E."/>
            <person name="Jacobson A.L."/>
            <person name="Kennedy G.G."/>
            <person name="Srinivasan R."/>
            <person name="Hunt B.G."/>
        </authorList>
    </citation>
    <scope>NUCLEOTIDE SEQUENCE</scope>
    <source>
        <strain evidence="1">PL_HMW_Pooled</strain>
    </source>
</reference>
<name>A0AAE1LL17_9NEOP</name>
<evidence type="ECO:0000313" key="1">
    <source>
        <dbReference type="EMBL" id="KAK3922444.1"/>
    </source>
</evidence>
<sequence length="134" mass="14574">MTNTLANRLASRLGWTTGGEQWRPTGCRAPTRTPSCWRPGRQCELLAVPVAARLEASTGTCRVGPGRAPGSATGRHKRIPAPDKAVVNRSHSGRRPGSLATDDKRLSARDIDVALALLFLRIHIRSIIRHFCST</sequence>
<gene>
    <name evidence="1" type="ORF">KUF71_011913</name>
</gene>
<comment type="caution">
    <text evidence="1">The sequence shown here is derived from an EMBL/GenBank/DDBJ whole genome shotgun (WGS) entry which is preliminary data.</text>
</comment>
<accession>A0AAE1LL17</accession>